<gene>
    <name evidence="1" type="ORF">OW763_13855</name>
</gene>
<reference evidence="1" key="1">
    <citation type="submission" date="2022-12" db="EMBL/GenBank/DDBJ databases">
        <authorList>
            <person name="Wang J."/>
        </authorList>
    </citation>
    <scope>NUCLEOTIDE SEQUENCE</scope>
    <source>
        <strain evidence="1">HY-45-18</strain>
    </source>
</reference>
<accession>A0ABT4D2D9</accession>
<sequence>MKEYILKKKYPIKLDNNYGNTFLLIYEDNDQYEVVVRIVEPDFITGIYKCIYQTKEFGKDVKFLNHKWDLTGSYVLVLYENTGSGGFLTYKVLGYRGNKIIQYVSEKMIIFGSVFFKEKSLIRVTCNQYWVWKRIHNNMTLTPYHVPKLPGAEVIEYSLEAEGKDEKTYKVIIDQPEYKVPVGKIIQIIRKDFNDITGNLRVWSNNDCMKFLNIKYGYSLTSKCATTITIQLTAGAYNWDSAKEIKVEAR</sequence>
<organism evidence="1 2">
    <name type="scientific">Clostridium aestuarii</name>
    <dbReference type="NCBI Taxonomy" id="338193"/>
    <lineage>
        <taxon>Bacteria</taxon>
        <taxon>Bacillati</taxon>
        <taxon>Bacillota</taxon>
        <taxon>Clostridia</taxon>
        <taxon>Eubacteriales</taxon>
        <taxon>Clostridiaceae</taxon>
        <taxon>Clostridium</taxon>
    </lineage>
</organism>
<dbReference type="RefSeq" id="WP_268041740.1">
    <property type="nucleotide sequence ID" value="NZ_JAPQER010000007.1"/>
</dbReference>
<comment type="caution">
    <text evidence="1">The sequence shown here is derived from an EMBL/GenBank/DDBJ whole genome shotgun (WGS) entry which is preliminary data.</text>
</comment>
<keyword evidence="2" id="KW-1185">Reference proteome</keyword>
<proteinExistence type="predicted"/>
<dbReference type="Proteomes" id="UP001078443">
    <property type="component" value="Unassembled WGS sequence"/>
</dbReference>
<dbReference type="EMBL" id="JAPQER010000007">
    <property type="protein sequence ID" value="MCY6485416.1"/>
    <property type="molecule type" value="Genomic_DNA"/>
</dbReference>
<protein>
    <submittedName>
        <fullName evidence="1">Uncharacterized protein</fullName>
    </submittedName>
</protein>
<evidence type="ECO:0000313" key="1">
    <source>
        <dbReference type="EMBL" id="MCY6485416.1"/>
    </source>
</evidence>
<name>A0ABT4D2D9_9CLOT</name>
<evidence type="ECO:0000313" key="2">
    <source>
        <dbReference type="Proteomes" id="UP001078443"/>
    </source>
</evidence>